<dbReference type="AlphaFoldDB" id="A0A131YQ10"/>
<proteinExistence type="predicted"/>
<sequence>MRMRHICKLCIGAFIFHRNCFREALTRYYLTGRFCSRSMNGNRLFVFLLFASHLSTLECRFGAIKHGLSGRQEGIRAGKYRRRNSTQCKYDGIAQFLCTEEPIWLYNSSARTDRQCEVDQKESMSHVSIMFRRSYYSSRTKISGDIEGTFDPRDDRRMYIEVPSTAKAIVPKITEEMMYMSKKLRCAVFKYTTVPGRGITYDLRVRNSSITRGPSNGCIKKFDNLAKNYFAVYQPNCQNILLEKTKPKFTINGKEKPKNEHLR</sequence>
<accession>A0A131YQ10</accession>
<organism evidence="1">
    <name type="scientific">Rhipicephalus appendiculatus</name>
    <name type="common">Brown ear tick</name>
    <dbReference type="NCBI Taxonomy" id="34631"/>
    <lineage>
        <taxon>Eukaryota</taxon>
        <taxon>Metazoa</taxon>
        <taxon>Ecdysozoa</taxon>
        <taxon>Arthropoda</taxon>
        <taxon>Chelicerata</taxon>
        <taxon>Arachnida</taxon>
        <taxon>Acari</taxon>
        <taxon>Parasitiformes</taxon>
        <taxon>Ixodida</taxon>
        <taxon>Ixodoidea</taxon>
        <taxon>Ixodidae</taxon>
        <taxon>Rhipicephalinae</taxon>
        <taxon>Rhipicephalus</taxon>
        <taxon>Rhipicephalus</taxon>
    </lineage>
</organism>
<dbReference type="EMBL" id="GEDV01007935">
    <property type="protein sequence ID" value="JAP80622.1"/>
    <property type="molecule type" value="Transcribed_RNA"/>
</dbReference>
<evidence type="ECO:0000313" key="1">
    <source>
        <dbReference type="EMBL" id="JAP80622.1"/>
    </source>
</evidence>
<reference evidence="1" key="1">
    <citation type="journal article" date="2016" name="Ticks Tick Borne Dis.">
        <title>De novo assembly and annotation of the salivary gland transcriptome of Rhipicephalus appendiculatus male and female ticks during blood feeding.</title>
        <authorList>
            <person name="de Castro M.H."/>
            <person name="de Klerk D."/>
            <person name="Pienaar R."/>
            <person name="Latif A.A."/>
            <person name="Rees D.J."/>
            <person name="Mans B.J."/>
        </authorList>
    </citation>
    <scope>NUCLEOTIDE SEQUENCE</scope>
    <source>
        <tissue evidence="1">Salivary glands</tissue>
    </source>
</reference>
<name>A0A131YQ10_RHIAP</name>
<protein>
    <submittedName>
        <fullName evidence="1">Lipocalin</fullName>
    </submittedName>
</protein>